<dbReference type="GO" id="GO:0022857">
    <property type="term" value="F:transmembrane transporter activity"/>
    <property type="evidence" value="ECO:0007669"/>
    <property type="project" value="InterPro"/>
</dbReference>
<feature type="transmembrane region" description="Helical" evidence="6">
    <location>
        <begin position="14"/>
        <end position="31"/>
    </location>
</feature>
<feature type="transmembrane region" description="Helical" evidence="6">
    <location>
        <begin position="51"/>
        <end position="71"/>
    </location>
</feature>
<feature type="transmembrane region" description="Helical" evidence="6">
    <location>
        <begin position="314"/>
        <end position="333"/>
    </location>
</feature>
<keyword evidence="4 6" id="KW-1133">Transmembrane helix</keyword>
<evidence type="ECO:0000256" key="4">
    <source>
        <dbReference type="ARBA" id="ARBA00022989"/>
    </source>
</evidence>
<dbReference type="InterPro" id="IPR020846">
    <property type="entry name" value="MFS_dom"/>
</dbReference>
<feature type="transmembrane region" description="Helical" evidence="6">
    <location>
        <begin position="179"/>
        <end position="199"/>
    </location>
</feature>
<name>A0A7W4K9E3_9PROT</name>
<evidence type="ECO:0000256" key="2">
    <source>
        <dbReference type="ARBA" id="ARBA00022448"/>
    </source>
</evidence>
<dbReference type="CDD" id="cd17319">
    <property type="entry name" value="MFS_ExuT_GudP_like"/>
    <property type="match status" value="1"/>
</dbReference>
<feature type="transmembrane region" description="Helical" evidence="6">
    <location>
        <begin position="83"/>
        <end position="103"/>
    </location>
</feature>
<dbReference type="Gene3D" id="1.20.1250.20">
    <property type="entry name" value="MFS general substrate transporter like domains"/>
    <property type="match status" value="2"/>
</dbReference>
<feature type="transmembrane region" description="Helical" evidence="6">
    <location>
        <begin position="144"/>
        <end position="167"/>
    </location>
</feature>
<feature type="transmembrane region" description="Helical" evidence="6">
    <location>
        <begin position="247"/>
        <end position="268"/>
    </location>
</feature>
<comment type="caution">
    <text evidence="8">The sequence shown here is derived from an EMBL/GenBank/DDBJ whole genome shotgun (WGS) entry which is preliminary data.</text>
</comment>
<dbReference type="SUPFAM" id="SSF103473">
    <property type="entry name" value="MFS general substrate transporter"/>
    <property type="match status" value="1"/>
</dbReference>
<sequence>MEHQDSMDRAIRKSLWHVVPVITIMFVLAYLDRANIGFAKQAFQHDTGLSNAAYGFGAGIFFIGYAIFEIPSNILLYRAGARLWLGRIMITWGIVSACMMFAHTAPLFYALRFLLGLSEAGFFPGILLYLTFWFPLEVRARATGYFLVGAPLAFIVGGPISGALLSLEGSAYAFGLHGWQLMFLVEGVLAVLMGIWVLLRLVERPMSAPWLAEDEKTALTQEMEREDARKIEAGPAGISATFLDPRVMFLCVIWFLVQVCGYGIYFFLPVQIATILGTHVGLMVGIVSAVPPVCALAAVLFVPRLSERLAERRTIAALVFMAGAAGIAVSALAAGRPVIAIIALCVAAAGHLGVQPLYWTFPSSYLGGAAAASGLALINAFGNLGGFVAPNIRVWAETEFQSQNAGLYVLAASTFCGALMILALRRFAIDGYTAPRMGAAHRQAGNPAGERAPATPGL</sequence>
<evidence type="ECO:0000256" key="6">
    <source>
        <dbReference type="SAM" id="Phobius"/>
    </source>
</evidence>
<organism evidence="8 9">
    <name type="scientific">Gluconacetobacter tumulisoli</name>
    <dbReference type="NCBI Taxonomy" id="1286189"/>
    <lineage>
        <taxon>Bacteria</taxon>
        <taxon>Pseudomonadati</taxon>
        <taxon>Pseudomonadota</taxon>
        <taxon>Alphaproteobacteria</taxon>
        <taxon>Acetobacterales</taxon>
        <taxon>Acetobacteraceae</taxon>
        <taxon>Gluconacetobacter</taxon>
    </lineage>
</organism>
<dbReference type="InterPro" id="IPR011701">
    <property type="entry name" value="MFS"/>
</dbReference>
<dbReference type="EMBL" id="JABEQM010000013">
    <property type="protein sequence ID" value="MBB2202767.1"/>
    <property type="molecule type" value="Genomic_DNA"/>
</dbReference>
<dbReference type="PROSITE" id="PS50850">
    <property type="entry name" value="MFS"/>
    <property type="match status" value="1"/>
</dbReference>
<dbReference type="GO" id="GO:0005886">
    <property type="term" value="C:plasma membrane"/>
    <property type="evidence" value="ECO:0007669"/>
    <property type="project" value="TreeGrafter"/>
</dbReference>
<keyword evidence="9" id="KW-1185">Reference proteome</keyword>
<dbReference type="Pfam" id="PF07690">
    <property type="entry name" value="MFS_1"/>
    <property type="match status" value="1"/>
</dbReference>
<accession>A0A7W4K9E3</accession>
<gene>
    <name evidence="8" type="ORF">HLH28_14520</name>
</gene>
<dbReference type="InterPro" id="IPR036259">
    <property type="entry name" value="MFS_trans_sf"/>
</dbReference>
<dbReference type="RefSeq" id="WP_182960445.1">
    <property type="nucleotide sequence ID" value="NZ_JABEQM010000013.1"/>
</dbReference>
<feature type="transmembrane region" description="Helical" evidence="6">
    <location>
        <begin position="365"/>
        <end position="385"/>
    </location>
</feature>
<evidence type="ECO:0000313" key="8">
    <source>
        <dbReference type="EMBL" id="MBB2202767.1"/>
    </source>
</evidence>
<dbReference type="FunFam" id="1.20.1250.20:FF:000018">
    <property type="entry name" value="MFS transporter permease"/>
    <property type="match status" value="1"/>
</dbReference>
<feature type="transmembrane region" description="Helical" evidence="6">
    <location>
        <begin position="109"/>
        <end position="132"/>
    </location>
</feature>
<evidence type="ECO:0000256" key="3">
    <source>
        <dbReference type="ARBA" id="ARBA00022692"/>
    </source>
</evidence>
<protein>
    <submittedName>
        <fullName evidence="8">MFS transporter</fullName>
    </submittedName>
</protein>
<keyword evidence="5 6" id="KW-0472">Membrane</keyword>
<evidence type="ECO:0000256" key="5">
    <source>
        <dbReference type="ARBA" id="ARBA00023136"/>
    </source>
</evidence>
<feature type="domain" description="Major facilitator superfamily (MFS) profile" evidence="7">
    <location>
        <begin position="18"/>
        <end position="429"/>
    </location>
</feature>
<dbReference type="Proteomes" id="UP000578030">
    <property type="component" value="Unassembled WGS sequence"/>
</dbReference>
<keyword evidence="3 6" id="KW-0812">Transmembrane</keyword>
<reference evidence="8 9" key="1">
    <citation type="submission" date="2020-04" db="EMBL/GenBank/DDBJ databases">
        <title>Description of novel Gluconacetobacter.</title>
        <authorList>
            <person name="Sombolestani A."/>
        </authorList>
    </citation>
    <scope>NUCLEOTIDE SEQUENCE [LARGE SCALE GENOMIC DNA]</scope>
    <source>
        <strain evidence="8 9">LMG 27802</strain>
    </source>
</reference>
<dbReference type="PANTHER" id="PTHR43791">
    <property type="entry name" value="PERMEASE-RELATED"/>
    <property type="match status" value="1"/>
</dbReference>
<evidence type="ECO:0000259" key="7">
    <source>
        <dbReference type="PROSITE" id="PS50850"/>
    </source>
</evidence>
<proteinExistence type="predicted"/>
<feature type="transmembrane region" description="Helical" evidence="6">
    <location>
        <begin position="280"/>
        <end position="302"/>
    </location>
</feature>
<feature type="transmembrane region" description="Helical" evidence="6">
    <location>
        <begin position="339"/>
        <end position="358"/>
    </location>
</feature>
<dbReference type="PANTHER" id="PTHR43791:SF30">
    <property type="entry name" value="INNER MEMBRANE TRANSPORT PROTEIN RHMT"/>
    <property type="match status" value="1"/>
</dbReference>
<feature type="transmembrane region" description="Helical" evidence="6">
    <location>
        <begin position="405"/>
        <end position="424"/>
    </location>
</feature>
<evidence type="ECO:0000313" key="9">
    <source>
        <dbReference type="Proteomes" id="UP000578030"/>
    </source>
</evidence>
<evidence type="ECO:0000256" key="1">
    <source>
        <dbReference type="ARBA" id="ARBA00004141"/>
    </source>
</evidence>
<dbReference type="AlphaFoldDB" id="A0A7W4K9E3"/>
<keyword evidence="2" id="KW-0813">Transport</keyword>
<comment type="subcellular location">
    <subcellularLocation>
        <location evidence="1">Membrane</location>
        <topology evidence="1">Multi-pass membrane protein</topology>
    </subcellularLocation>
</comment>